<dbReference type="AlphaFoldDB" id="A0AAI8VPZ1"/>
<dbReference type="Proteomes" id="UP001295740">
    <property type="component" value="Unassembled WGS sequence"/>
</dbReference>
<protein>
    <submittedName>
        <fullName evidence="1">Uu.00g139510.m01.CDS01</fullName>
    </submittedName>
</protein>
<gene>
    <name evidence="1" type="ORF">KHLLAP_LOCUS9393</name>
</gene>
<accession>A0AAI8VPZ1</accession>
<keyword evidence="2" id="KW-1185">Reference proteome</keyword>
<name>A0AAI8VPZ1_9PEZI</name>
<evidence type="ECO:0000313" key="2">
    <source>
        <dbReference type="Proteomes" id="UP001295740"/>
    </source>
</evidence>
<evidence type="ECO:0000313" key="1">
    <source>
        <dbReference type="EMBL" id="CAJ2508925.1"/>
    </source>
</evidence>
<dbReference type="EMBL" id="CAUWAG010000012">
    <property type="protein sequence ID" value="CAJ2508925.1"/>
    <property type="molecule type" value="Genomic_DNA"/>
</dbReference>
<organism evidence="1 2">
    <name type="scientific">Anthostomella pinea</name>
    <dbReference type="NCBI Taxonomy" id="933095"/>
    <lineage>
        <taxon>Eukaryota</taxon>
        <taxon>Fungi</taxon>
        <taxon>Dikarya</taxon>
        <taxon>Ascomycota</taxon>
        <taxon>Pezizomycotina</taxon>
        <taxon>Sordariomycetes</taxon>
        <taxon>Xylariomycetidae</taxon>
        <taxon>Xylariales</taxon>
        <taxon>Xylariaceae</taxon>
        <taxon>Anthostomella</taxon>
    </lineage>
</organism>
<reference evidence="1" key="1">
    <citation type="submission" date="2023-10" db="EMBL/GenBank/DDBJ databases">
        <authorList>
            <person name="Hackl T."/>
        </authorList>
    </citation>
    <scope>NUCLEOTIDE SEQUENCE</scope>
</reference>
<sequence length="541" mass="60990">MKCRLDSGNTCRRCQRSGVQCIFLPRANAATLPESLVDFSQIELNGDILRRLRAIETHLGLTGNGPESPVEEQTHHGFDGSLTIASPEEIALSSLWEAVGCLEKISVPLTKPSIWRRSTIKHLWLAFHDRMPGLHFLPEKQTFSSPRPLLLASILYCSSARGPPDMAETAPQYFSVLCNAIAQLSVPNSEIGRPPENPQEAEEWAFQTVLGIILAGLLTEANIRETGIWISVAYRLILEHCPPHIDERSREWRKLFIGTQIIDLEHASLHLTCPVIPIEPPLQALKTSNRDQLYRLSRMMHTGLTHFTGRGLPTIWSCFTSNPPETMNSNSTCTFNQIDAAVIRDWARQLDDWLVEFSNVVEDADADRTSVFRQYVLHRLVVLSIYHPARGCNLYSNTITPKEQHELLLSARATIRLHLNDSSIWSNWDLVIITWAALIVIQGVEGEAGEPDDLRNIRIHLDFLKQTSEPKPSLRDKLITRLEQSLTGVQTPTHPSGLDPAMNIQALSPELEFSWQIFDHSSLRQMQFPGWPDPSSLQPMQ</sequence>
<comment type="caution">
    <text evidence="1">The sequence shown here is derived from an EMBL/GenBank/DDBJ whole genome shotgun (WGS) entry which is preliminary data.</text>
</comment>
<proteinExistence type="predicted"/>